<dbReference type="SUPFAM" id="SSF47413">
    <property type="entry name" value="lambda repressor-like DNA-binding domains"/>
    <property type="match status" value="1"/>
</dbReference>
<dbReference type="PANTHER" id="PTHR35010">
    <property type="entry name" value="BLL4672 PROTEIN-RELATED"/>
    <property type="match status" value="1"/>
</dbReference>
<dbReference type="OrthoDB" id="3608749at2"/>
<name>A0A543GCF1_9PSEU</name>
<dbReference type="SMART" id="SM00530">
    <property type="entry name" value="HTH_XRE"/>
    <property type="match status" value="1"/>
</dbReference>
<dbReference type="RefSeq" id="WP_142097717.1">
    <property type="nucleotide sequence ID" value="NZ_VFPH01000001.1"/>
</dbReference>
<dbReference type="CDD" id="cd00093">
    <property type="entry name" value="HTH_XRE"/>
    <property type="match status" value="1"/>
</dbReference>
<gene>
    <name evidence="2" type="ORF">FB388_1088</name>
</gene>
<dbReference type="Pfam" id="PF13560">
    <property type="entry name" value="HTH_31"/>
    <property type="match status" value="1"/>
</dbReference>
<protein>
    <submittedName>
        <fullName evidence="2">Helix-turn-helix protein</fullName>
    </submittedName>
</protein>
<evidence type="ECO:0000313" key="2">
    <source>
        <dbReference type="EMBL" id="TQM43738.1"/>
    </source>
</evidence>
<reference evidence="2 3" key="1">
    <citation type="submission" date="2019-06" db="EMBL/GenBank/DDBJ databases">
        <title>Sequencing the genomes of 1000 actinobacteria strains.</title>
        <authorList>
            <person name="Klenk H.-P."/>
        </authorList>
    </citation>
    <scope>NUCLEOTIDE SEQUENCE [LARGE SCALE GENOMIC DNA]</scope>
    <source>
        <strain evidence="2 3">DSM 45511</strain>
    </source>
</reference>
<dbReference type="AlphaFoldDB" id="A0A543GCF1"/>
<dbReference type="Proteomes" id="UP000319818">
    <property type="component" value="Unassembled WGS sequence"/>
</dbReference>
<dbReference type="GO" id="GO:0003677">
    <property type="term" value="F:DNA binding"/>
    <property type="evidence" value="ECO:0007669"/>
    <property type="project" value="InterPro"/>
</dbReference>
<accession>A0A543GCF1</accession>
<comment type="caution">
    <text evidence="2">The sequence shown here is derived from an EMBL/GenBank/DDBJ whole genome shotgun (WGS) entry which is preliminary data.</text>
</comment>
<feature type="domain" description="HTH cro/C1-type" evidence="1">
    <location>
        <begin position="35"/>
        <end position="82"/>
    </location>
</feature>
<sequence length="282" mass="31697">MIDRAGLGAFLRHRRESLQPEDVGLPRGSRRRTSGLRREEVAALCHMSTDYYARLERERGPQPSEQMIASIAQGLHLSLDERDHLFRLAGHHPPTRGADSEHISPGLLRILDRLADTPAEIVTELGETLRQTPLGVALTGDATRYTGPARSNGYRWFTDPAARRLYAPEDHAFLSRMYAAGLRAIVTLRGPGSRAAHLADLLLAQCEEFRRVWDNQEIGIRPHDTKRFVHPEVGRLELNCQRLLDPEQSHYMMVYTAVPGSESYEKLQLLSVIGAQPVQSDL</sequence>
<dbReference type="InterPro" id="IPR041413">
    <property type="entry name" value="MLTR_LBD"/>
</dbReference>
<dbReference type="Pfam" id="PF17765">
    <property type="entry name" value="MLTR_LBD"/>
    <property type="match status" value="1"/>
</dbReference>
<keyword evidence="3" id="KW-1185">Reference proteome</keyword>
<evidence type="ECO:0000259" key="1">
    <source>
        <dbReference type="PROSITE" id="PS50943"/>
    </source>
</evidence>
<dbReference type="PANTHER" id="PTHR35010:SF2">
    <property type="entry name" value="BLL4672 PROTEIN"/>
    <property type="match status" value="1"/>
</dbReference>
<dbReference type="Gene3D" id="3.30.450.180">
    <property type="match status" value="1"/>
</dbReference>
<dbReference type="EMBL" id="VFPH01000001">
    <property type="protein sequence ID" value="TQM43738.1"/>
    <property type="molecule type" value="Genomic_DNA"/>
</dbReference>
<proteinExistence type="predicted"/>
<dbReference type="Gene3D" id="1.10.260.40">
    <property type="entry name" value="lambda repressor-like DNA-binding domains"/>
    <property type="match status" value="1"/>
</dbReference>
<dbReference type="InterPro" id="IPR001387">
    <property type="entry name" value="Cro/C1-type_HTH"/>
</dbReference>
<evidence type="ECO:0000313" key="3">
    <source>
        <dbReference type="Proteomes" id="UP000319818"/>
    </source>
</evidence>
<dbReference type="PROSITE" id="PS50943">
    <property type="entry name" value="HTH_CROC1"/>
    <property type="match status" value="1"/>
</dbReference>
<organism evidence="2 3">
    <name type="scientific">Pseudonocardia cypriaca</name>
    <dbReference type="NCBI Taxonomy" id="882449"/>
    <lineage>
        <taxon>Bacteria</taxon>
        <taxon>Bacillati</taxon>
        <taxon>Actinomycetota</taxon>
        <taxon>Actinomycetes</taxon>
        <taxon>Pseudonocardiales</taxon>
        <taxon>Pseudonocardiaceae</taxon>
        <taxon>Pseudonocardia</taxon>
    </lineage>
</organism>
<dbReference type="InterPro" id="IPR010982">
    <property type="entry name" value="Lambda_DNA-bd_dom_sf"/>
</dbReference>